<evidence type="ECO:0000256" key="9">
    <source>
        <dbReference type="ARBA" id="ARBA00023136"/>
    </source>
</evidence>
<comment type="catalytic activity">
    <reaction evidence="12">
        <text>sn-3-O-(geranylgeranyl)glycerol 1-phosphate + (2E,6E,10E)-geranylgeranyl diphosphate = 2,3-bis-O-(geranylgeranyl)-sn-glycerol 1-phosphate + diphosphate</text>
        <dbReference type="Rhea" id="RHEA:18109"/>
        <dbReference type="ChEBI" id="CHEBI:33019"/>
        <dbReference type="ChEBI" id="CHEBI:57677"/>
        <dbReference type="ChEBI" id="CHEBI:58756"/>
        <dbReference type="ChEBI" id="CHEBI:58837"/>
        <dbReference type="EC" id="2.5.1.42"/>
    </reaction>
</comment>
<accession>A0A1L3Q1D6</accession>
<keyword evidence="4 12" id="KW-0808">Transferase</keyword>
<dbReference type="NCBIfam" id="NF009521">
    <property type="entry name" value="PRK12882.1"/>
    <property type="match status" value="1"/>
</dbReference>
<dbReference type="Gene3D" id="1.20.120.1780">
    <property type="entry name" value="UbiA prenyltransferase"/>
    <property type="match status" value="1"/>
</dbReference>
<evidence type="ECO:0000313" key="13">
    <source>
        <dbReference type="EMBL" id="APH38684.1"/>
    </source>
</evidence>
<dbReference type="PANTHER" id="PTHR42723">
    <property type="entry name" value="CHLOROPHYLL SYNTHASE"/>
    <property type="match status" value="1"/>
</dbReference>
<keyword evidence="6 12" id="KW-0460">Magnesium</keyword>
<evidence type="ECO:0000313" key="16">
    <source>
        <dbReference type="Proteomes" id="UP000186879"/>
    </source>
</evidence>
<dbReference type="GO" id="GO:0046474">
    <property type="term" value="P:glycerophospholipid biosynthetic process"/>
    <property type="evidence" value="ECO:0007669"/>
    <property type="project" value="UniProtKB-UniRule"/>
</dbReference>
<name>A0A1L3Q1D6_9EURY</name>
<dbReference type="Proteomes" id="UP000186879">
    <property type="component" value="Chromosome"/>
</dbReference>
<evidence type="ECO:0000256" key="8">
    <source>
        <dbReference type="ARBA" id="ARBA00023098"/>
    </source>
</evidence>
<keyword evidence="5 12" id="KW-0812">Transmembrane</keyword>
<keyword evidence="9 12" id="KW-0472">Membrane</keyword>
<dbReference type="InterPro" id="IPR000537">
    <property type="entry name" value="UbiA_prenyltransferase"/>
</dbReference>
<evidence type="ECO:0000313" key="14">
    <source>
        <dbReference type="EMBL" id="RNI08316.1"/>
    </source>
</evidence>
<sequence>MHAYFQLMRIANCAMAAFAAVIGVLIAFRMIFEQTLQAFPFFEAGGVGIVVILVTGAGNTINDYFDVGIDTINRPDRPIPSGKVSKKQAFFFAAFLFIIGIAIAWFINLVCALIALFNSLLLVLYARNLKTTPFFGNVAVGYLTGSTFLFGAAIFGIEGLYVLSVLFLLATLATIAREIVKDIEDMEGDMEAGATTLPILIGKKQAGFVASALALIGIASSPYPYLNSMLGEYYLPLVGIADLLFIAAVYAVLKNDPALSSKRFKLAMFMALFAFVAGA</sequence>
<evidence type="ECO:0000313" key="17">
    <source>
        <dbReference type="Proteomes" id="UP000198669"/>
    </source>
</evidence>
<evidence type="ECO:0000313" key="18">
    <source>
        <dbReference type="Proteomes" id="UP000267921"/>
    </source>
</evidence>
<dbReference type="EMBL" id="RJJG01000005">
    <property type="protein sequence ID" value="RNI08316.1"/>
    <property type="molecule type" value="Genomic_DNA"/>
</dbReference>
<keyword evidence="3 12" id="KW-0444">Lipid biosynthesis</keyword>
<evidence type="ECO:0000313" key="15">
    <source>
        <dbReference type="EMBL" id="SDX01360.1"/>
    </source>
</evidence>
<evidence type="ECO:0000256" key="10">
    <source>
        <dbReference type="ARBA" id="ARBA00023209"/>
    </source>
</evidence>
<proteinExistence type="inferred from homology"/>
<dbReference type="Proteomes" id="UP000267921">
    <property type="component" value="Unassembled WGS sequence"/>
</dbReference>
<reference evidence="14 18" key="3">
    <citation type="submission" date="2018-10" db="EMBL/GenBank/DDBJ databases">
        <title>Cultivation of a novel Methanohalophilus strain from Kebrit Deep of the Red Sea and a genomic comparison of members of the genus Methanohalophilus.</title>
        <authorList>
            <person name="Guan Y."/>
            <person name="Ngugi D.K."/>
            <person name="Stingl U."/>
        </authorList>
    </citation>
    <scope>NUCLEOTIDE SEQUENCE [LARGE SCALE GENOMIC DNA]</scope>
    <source>
        <strain evidence="14 18">DSM 3094</strain>
    </source>
</reference>
<dbReference type="KEGG" id="mhaz:BHR79_03730"/>
<dbReference type="InterPro" id="IPR023547">
    <property type="entry name" value="DGGGP_synth"/>
</dbReference>
<keyword evidence="10 12" id="KW-0594">Phospholipid biosynthesis</keyword>
<evidence type="ECO:0000256" key="5">
    <source>
        <dbReference type="ARBA" id="ARBA00022692"/>
    </source>
</evidence>
<dbReference type="InterPro" id="IPR044878">
    <property type="entry name" value="UbiA_sf"/>
</dbReference>
<dbReference type="GO" id="GO:0000287">
    <property type="term" value="F:magnesium ion binding"/>
    <property type="evidence" value="ECO:0007669"/>
    <property type="project" value="UniProtKB-UniRule"/>
</dbReference>
<dbReference type="AlphaFoldDB" id="A0A1L3Q1D6"/>
<evidence type="ECO:0000256" key="7">
    <source>
        <dbReference type="ARBA" id="ARBA00022989"/>
    </source>
</evidence>
<dbReference type="EMBL" id="CP017921">
    <property type="protein sequence ID" value="APH38684.1"/>
    <property type="molecule type" value="Genomic_DNA"/>
</dbReference>
<feature type="transmembrane region" description="Helical" evidence="12">
    <location>
        <begin position="134"/>
        <end position="155"/>
    </location>
</feature>
<dbReference type="PANTHER" id="PTHR42723:SF1">
    <property type="entry name" value="CHLOROPHYLL SYNTHASE, CHLOROPLASTIC"/>
    <property type="match status" value="1"/>
</dbReference>
<dbReference type="GO" id="GO:0005886">
    <property type="term" value="C:plasma membrane"/>
    <property type="evidence" value="ECO:0007669"/>
    <property type="project" value="UniProtKB-SubCell"/>
</dbReference>
<dbReference type="RefSeq" id="WP_072561137.1">
    <property type="nucleotide sequence ID" value="NZ_CP017921.1"/>
</dbReference>
<feature type="transmembrane region" description="Helical" evidence="12">
    <location>
        <begin position="12"/>
        <end position="32"/>
    </location>
</feature>
<dbReference type="UniPathway" id="UPA00940"/>
<evidence type="ECO:0000256" key="12">
    <source>
        <dbReference type="HAMAP-Rule" id="MF_01286"/>
    </source>
</evidence>
<comment type="subcellular location">
    <subcellularLocation>
        <location evidence="1 12">Cell membrane</location>
        <topology evidence="1 12">Multi-pass membrane protein</topology>
    </subcellularLocation>
</comment>
<dbReference type="InterPro" id="IPR050475">
    <property type="entry name" value="Prenyltransferase_related"/>
</dbReference>
<evidence type="ECO:0000256" key="3">
    <source>
        <dbReference type="ARBA" id="ARBA00022516"/>
    </source>
</evidence>
<dbReference type="GO" id="GO:0047295">
    <property type="term" value="F:geranylgeranylglycerol-phosphate geranylgeranyltransferase activity"/>
    <property type="evidence" value="ECO:0007669"/>
    <property type="project" value="UniProtKB-UniRule"/>
</dbReference>
<dbReference type="HAMAP" id="MF_01286">
    <property type="entry name" value="DGGGP_synth"/>
    <property type="match status" value="1"/>
</dbReference>
<comment type="similarity">
    <text evidence="12">Belongs to the UbiA prenyltransferase family. DGGGP synthase subfamily.</text>
</comment>
<evidence type="ECO:0000256" key="2">
    <source>
        <dbReference type="ARBA" id="ARBA00022475"/>
    </source>
</evidence>
<reference evidence="13 16" key="1">
    <citation type="submission" date="2016-10" db="EMBL/GenBank/DDBJ databases">
        <title>Methanohalophilus halophilus.</title>
        <authorList>
            <person name="L'haridon S."/>
        </authorList>
    </citation>
    <scope>NUCLEOTIDE SEQUENCE [LARGE SCALE GENOMIC DNA]</scope>
    <source>
        <strain evidence="13 16">Z-7982</strain>
    </source>
</reference>
<protein>
    <recommendedName>
        <fullName evidence="12">Digeranylgeranylglyceryl phosphate synthase</fullName>
        <shortName evidence="12">DGGGP synthase</shortName>
        <shortName evidence="12">DGGGPS</shortName>
        <ecNumber evidence="12">2.5.1.42</ecNumber>
    </recommendedName>
    <alternativeName>
        <fullName evidence="12">(S)-2,3-di-O-geranylgeranylglyceryl phosphate synthase</fullName>
    </alternativeName>
    <alternativeName>
        <fullName evidence="12">Geranylgeranylglycerol-phosphate geranylgeranyltransferase</fullName>
    </alternativeName>
</protein>
<evidence type="ECO:0000256" key="1">
    <source>
        <dbReference type="ARBA" id="ARBA00004651"/>
    </source>
</evidence>
<comment type="cofactor">
    <cofactor evidence="12">
        <name>Mg(2+)</name>
        <dbReference type="ChEBI" id="CHEBI:18420"/>
    </cofactor>
</comment>
<keyword evidence="2 12" id="KW-1003">Cell membrane</keyword>
<keyword evidence="11 12" id="KW-1208">Phospholipid metabolism</keyword>
<comment type="pathway">
    <text evidence="12">Membrane lipid metabolism; glycerophospholipid metabolism.</text>
</comment>
<keyword evidence="8 12" id="KW-0443">Lipid metabolism</keyword>
<gene>
    <name evidence="13" type="ORF">BHR79_03730</name>
    <name evidence="14" type="ORF">EFE40_07130</name>
    <name evidence="15" type="ORF">SAMN04515625_2064</name>
</gene>
<feature type="transmembrane region" description="Helical" evidence="12">
    <location>
        <begin position="161"/>
        <end position="180"/>
    </location>
</feature>
<reference evidence="15 17" key="2">
    <citation type="submission" date="2016-10" db="EMBL/GenBank/DDBJ databases">
        <authorList>
            <person name="de Groot N.N."/>
        </authorList>
    </citation>
    <scope>NUCLEOTIDE SEQUENCE [LARGE SCALE GENOMIC DNA]</scope>
    <source>
        <strain evidence="15 17">Z-7982</strain>
    </source>
</reference>
<feature type="transmembrane region" description="Helical" evidence="12">
    <location>
        <begin position="233"/>
        <end position="253"/>
    </location>
</feature>
<dbReference type="GeneID" id="30582844"/>
<dbReference type="EMBL" id="FNMU01000008">
    <property type="protein sequence ID" value="SDX01360.1"/>
    <property type="molecule type" value="Genomic_DNA"/>
</dbReference>
<dbReference type="OrthoDB" id="11851at2157"/>
<dbReference type="Gene3D" id="1.10.357.140">
    <property type="entry name" value="UbiA prenyltransferase"/>
    <property type="match status" value="1"/>
</dbReference>
<feature type="transmembrane region" description="Helical" evidence="12">
    <location>
        <begin position="89"/>
        <end position="122"/>
    </location>
</feature>
<dbReference type="EC" id="2.5.1.42" evidence="12"/>
<feature type="transmembrane region" description="Helical" evidence="12">
    <location>
        <begin position="206"/>
        <end position="227"/>
    </location>
</feature>
<evidence type="ECO:0000256" key="11">
    <source>
        <dbReference type="ARBA" id="ARBA00023264"/>
    </source>
</evidence>
<keyword evidence="16" id="KW-1185">Reference proteome</keyword>
<dbReference type="STRING" id="2177.BHR79_03730"/>
<keyword evidence="7 12" id="KW-1133">Transmembrane helix</keyword>
<dbReference type="CDD" id="cd13961">
    <property type="entry name" value="PT_UbiA_DGGGPS"/>
    <property type="match status" value="1"/>
</dbReference>
<evidence type="ECO:0000256" key="6">
    <source>
        <dbReference type="ARBA" id="ARBA00022842"/>
    </source>
</evidence>
<dbReference type="Pfam" id="PF01040">
    <property type="entry name" value="UbiA"/>
    <property type="match status" value="1"/>
</dbReference>
<evidence type="ECO:0000256" key="4">
    <source>
        <dbReference type="ARBA" id="ARBA00022679"/>
    </source>
</evidence>
<organism evidence="13 16">
    <name type="scientific">Methanohalophilus halophilus</name>
    <dbReference type="NCBI Taxonomy" id="2177"/>
    <lineage>
        <taxon>Archaea</taxon>
        <taxon>Methanobacteriati</taxon>
        <taxon>Methanobacteriota</taxon>
        <taxon>Stenosarchaea group</taxon>
        <taxon>Methanomicrobia</taxon>
        <taxon>Methanosarcinales</taxon>
        <taxon>Methanosarcinaceae</taxon>
        <taxon>Methanohalophilus</taxon>
    </lineage>
</organism>
<dbReference type="Proteomes" id="UP000198669">
    <property type="component" value="Unassembled WGS sequence"/>
</dbReference>
<comment type="function">
    <text evidence="12">Prenyltransferase that catalyzes the transfer of the geranylgeranyl moiety of geranylgeranyl diphosphate (GGPP) to the C2 hydroxyl of (S)-3-O-geranylgeranylglyceryl phosphate (GGGP). This reaction is the second ether-bond-formation step in the biosynthesis of archaeal membrane lipids.</text>
</comment>